<evidence type="ECO:0000313" key="2">
    <source>
        <dbReference type="EMBL" id="EPQ21015.1"/>
    </source>
</evidence>
<gene>
    <name evidence="2" type="ORF">J108_23685</name>
</gene>
<dbReference type="Proteomes" id="UP000014969">
    <property type="component" value="Unassembled WGS sequence"/>
</dbReference>
<sequence>MNARDRYVHHTYTQSRDRGRAEHAAQDLNDTDD</sequence>
<dbReference type="EMBL" id="ATFQ01000040">
    <property type="protein sequence ID" value="EPQ21015.1"/>
    <property type="molecule type" value="Genomic_DNA"/>
</dbReference>
<dbReference type="AlphaFoldDB" id="A0A829HNU5"/>
<organism evidence="2 3">
    <name type="scientific">Mycobacteroides abscessus subsp. bolletii CRM-0020</name>
    <dbReference type="NCBI Taxonomy" id="1306401"/>
    <lineage>
        <taxon>Bacteria</taxon>
        <taxon>Bacillati</taxon>
        <taxon>Actinomycetota</taxon>
        <taxon>Actinomycetes</taxon>
        <taxon>Mycobacteriales</taxon>
        <taxon>Mycobacteriaceae</taxon>
        <taxon>Mycobacteroides</taxon>
        <taxon>Mycobacteroides abscessus</taxon>
    </lineage>
</organism>
<accession>A0A829HNU5</accession>
<evidence type="ECO:0000313" key="3">
    <source>
        <dbReference type="Proteomes" id="UP000014969"/>
    </source>
</evidence>
<protein>
    <submittedName>
        <fullName evidence="2">Uncharacterized protein</fullName>
    </submittedName>
</protein>
<reference evidence="2 3" key="1">
    <citation type="journal article" date="2013" name="Genome Announc.">
        <title>Genome Sequence of an Epidemic Isolate of Mycobacterium abscessus subsp. bolletii from Rio de Janeiro, Brazil.</title>
        <authorList>
            <person name="Davidson R.M."/>
            <person name="Reynolds P.R."/>
            <person name="Farias-Hesson E."/>
            <person name="Duarte R.S."/>
            <person name="Jackson M."/>
            <person name="Strong M."/>
        </authorList>
    </citation>
    <scope>NUCLEOTIDE SEQUENCE [LARGE SCALE GENOMIC DNA]</scope>
    <source>
        <strain evidence="2 3">CRM-0020</strain>
    </source>
</reference>
<feature type="region of interest" description="Disordered" evidence="1">
    <location>
        <begin position="1"/>
        <end position="33"/>
    </location>
</feature>
<name>A0A829HNU5_9MYCO</name>
<proteinExistence type="predicted"/>
<comment type="caution">
    <text evidence="2">The sequence shown here is derived from an EMBL/GenBank/DDBJ whole genome shotgun (WGS) entry which is preliminary data.</text>
</comment>
<feature type="compositionally biased region" description="Basic and acidic residues" evidence="1">
    <location>
        <begin position="15"/>
        <end position="25"/>
    </location>
</feature>
<evidence type="ECO:0000256" key="1">
    <source>
        <dbReference type="SAM" id="MobiDB-lite"/>
    </source>
</evidence>